<keyword evidence="17" id="KW-1185">Reference proteome</keyword>
<feature type="signal peptide" evidence="14">
    <location>
        <begin position="1"/>
        <end position="20"/>
    </location>
</feature>
<keyword evidence="8" id="KW-0326">Glycosidase</keyword>
<dbReference type="InterPro" id="IPR002772">
    <property type="entry name" value="Glyco_hydro_3_C"/>
</dbReference>
<comment type="similarity">
    <text evidence="3">Belongs to the glycosyl hydrolase 3 family.</text>
</comment>
<evidence type="ECO:0000259" key="15">
    <source>
        <dbReference type="SMART" id="SM01217"/>
    </source>
</evidence>
<evidence type="ECO:0000256" key="9">
    <source>
        <dbReference type="ARBA" id="ARBA00024983"/>
    </source>
</evidence>
<feature type="chain" id="PRO_5046892152" description="Probable beta-glucosidase G" evidence="14">
    <location>
        <begin position="21"/>
        <end position="794"/>
    </location>
</feature>
<comment type="catalytic activity">
    <reaction evidence="1">
        <text>Hydrolysis of terminal, non-reducing beta-D-glucosyl residues with release of beta-D-glucose.</text>
        <dbReference type="EC" id="3.2.1.21"/>
    </reaction>
</comment>
<accession>A0ABR1JC62</accession>
<keyword evidence="5" id="KW-0964">Secreted</keyword>
<evidence type="ECO:0000256" key="7">
    <source>
        <dbReference type="ARBA" id="ARBA00022801"/>
    </source>
</evidence>
<evidence type="ECO:0000313" key="17">
    <source>
        <dbReference type="Proteomes" id="UP001498398"/>
    </source>
</evidence>
<evidence type="ECO:0000256" key="1">
    <source>
        <dbReference type="ARBA" id="ARBA00000448"/>
    </source>
</evidence>
<evidence type="ECO:0000256" key="10">
    <source>
        <dbReference type="ARBA" id="ARBA00039579"/>
    </source>
</evidence>
<dbReference type="InterPro" id="IPR001764">
    <property type="entry name" value="Glyco_hydro_3_N"/>
</dbReference>
<dbReference type="SUPFAM" id="SSF52279">
    <property type="entry name" value="Beta-D-glucan exohydrolase, C-terminal domain"/>
    <property type="match status" value="1"/>
</dbReference>
<dbReference type="InterPro" id="IPR036881">
    <property type="entry name" value="Glyco_hydro_3_C_sf"/>
</dbReference>
<organism evidence="16 17">
    <name type="scientific">Marasmiellus scandens</name>
    <dbReference type="NCBI Taxonomy" id="2682957"/>
    <lineage>
        <taxon>Eukaryota</taxon>
        <taxon>Fungi</taxon>
        <taxon>Dikarya</taxon>
        <taxon>Basidiomycota</taxon>
        <taxon>Agaricomycotina</taxon>
        <taxon>Agaricomycetes</taxon>
        <taxon>Agaricomycetidae</taxon>
        <taxon>Agaricales</taxon>
        <taxon>Marasmiineae</taxon>
        <taxon>Omphalotaceae</taxon>
        <taxon>Marasmiellus</taxon>
    </lineage>
</organism>
<evidence type="ECO:0000256" key="4">
    <source>
        <dbReference type="ARBA" id="ARBA00012744"/>
    </source>
</evidence>
<evidence type="ECO:0000256" key="5">
    <source>
        <dbReference type="ARBA" id="ARBA00022525"/>
    </source>
</evidence>
<sequence>MKLDILLSLAIALGSSPAFANWLDVASMDSGNATKWSAPALTGGKTWKEAFAKASSLVANMTLAEKVNVTSGVPGRCVGNLGGVPRLGIGRLCLEDGPAGVRPVHGVSQFPAGHATAATWDEELIYKRSHIMGKEYYDQGVHIALAPVTGGPLGRAPRMSRNWEGWYADPYATGVASYLSVKGLQDAGVAATAKHFIAYEQETFRNQFNRTEPYSIFPAGEQRSISANLDDKTTHEVYLWSFAEAVRAGVAHIMCSYNEVNQTQACHNAYTQNHLLKRELAFQGSIMSDWGGQHDNVASALGGLDMAMPGSGYGGIFGNMWGDALIALVENGTIPEDRVTDAATRILTPWVWLGQDQTSLPEVVFNGASAYFSAPDGSRDVRDSETPALIRRIGAEGATLLKNTGTLPLKSPKRIVVIGNDATDNAIGTNACGTAYRTCPSDNLNGTMSMGGGSGYAYAPYIVTPLDALKTRAIEMGAEISAITLDTGVNSSIQSLLPTADVAIVFVHSWAVEGFDRPNINLSPNHDELIAAAVNSSSNVVVVMHVPGVVDIEKWVDNENVTAVIAAWYPGQESGNGLVDVLFGDVNPSGKLPFTWAKNYEDYYPNTIVADAVTNPQSNFTEGIFIDYRWFDAQNITPRYEFGFGLSYTTFEYSELLLDSSTAHVDEHAIQETNEPFLEFDGSNSLYDVLFTVSATITNTGNVTGSEVAQLYISIPEHDQPPRVLRGFRKVKNIAAGASLTASFEIRRKDLSVWDVINQTWYIPRGEFTIYVGSSSRTLPLVSKSKLDSLLEVT</sequence>
<dbReference type="SUPFAM" id="SSF51445">
    <property type="entry name" value="(Trans)glycosidases"/>
    <property type="match status" value="1"/>
</dbReference>
<proteinExistence type="inferred from homology"/>
<dbReference type="InterPro" id="IPR026891">
    <property type="entry name" value="Fn3-like"/>
</dbReference>
<evidence type="ECO:0000256" key="13">
    <source>
        <dbReference type="ARBA" id="ARBA00041808"/>
    </source>
</evidence>
<dbReference type="Proteomes" id="UP001498398">
    <property type="component" value="Unassembled WGS sequence"/>
</dbReference>
<dbReference type="InterPro" id="IPR013783">
    <property type="entry name" value="Ig-like_fold"/>
</dbReference>
<protein>
    <recommendedName>
        <fullName evidence="10">Probable beta-glucosidase G</fullName>
        <ecNumber evidence="4">3.2.1.21</ecNumber>
    </recommendedName>
    <alternativeName>
        <fullName evidence="11">Beta-D-glucoside glucohydrolase G</fullName>
    </alternativeName>
    <alternativeName>
        <fullName evidence="12">Cellobiase G</fullName>
    </alternativeName>
    <alternativeName>
        <fullName evidence="13">Gentiobiase G</fullName>
    </alternativeName>
</protein>
<evidence type="ECO:0000256" key="2">
    <source>
        <dbReference type="ARBA" id="ARBA00004613"/>
    </source>
</evidence>
<evidence type="ECO:0000256" key="3">
    <source>
        <dbReference type="ARBA" id="ARBA00005336"/>
    </source>
</evidence>
<dbReference type="Gene3D" id="3.40.50.1700">
    <property type="entry name" value="Glycoside hydrolase family 3 C-terminal domain"/>
    <property type="match status" value="1"/>
</dbReference>
<comment type="caution">
    <text evidence="16">The sequence shown here is derived from an EMBL/GenBank/DDBJ whole genome shotgun (WGS) entry which is preliminary data.</text>
</comment>
<dbReference type="PANTHER" id="PTHR42715">
    <property type="entry name" value="BETA-GLUCOSIDASE"/>
    <property type="match status" value="1"/>
</dbReference>
<evidence type="ECO:0000256" key="8">
    <source>
        <dbReference type="ARBA" id="ARBA00023295"/>
    </source>
</evidence>
<evidence type="ECO:0000313" key="16">
    <source>
        <dbReference type="EMBL" id="KAK7457801.1"/>
    </source>
</evidence>
<dbReference type="PRINTS" id="PR00133">
    <property type="entry name" value="GLHYDRLASE3"/>
</dbReference>
<keyword evidence="6 14" id="KW-0732">Signal</keyword>
<dbReference type="SMART" id="SM01217">
    <property type="entry name" value="Fn3_like"/>
    <property type="match status" value="1"/>
</dbReference>
<dbReference type="EMBL" id="JBANRG010000019">
    <property type="protein sequence ID" value="KAK7457801.1"/>
    <property type="molecule type" value="Genomic_DNA"/>
</dbReference>
<dbReference type="Gene3D" id="3.20.20.300">
    <property type="entry name" value="Glycoside hydrolase, family 3, N-terminal domain"/>
    <property type="match status" value="1"/>
</dbReference>
<evidence type="ECO:0000256" key="11">
    <source>
        <dbReference type="ARBA" id="ARBA00041276"/>
    </source>
</evidence>
<dbReference type="Pfam" id="PF00933">
    <property type="entry name" value="Glyco_hydro_3"/>
    <property type="match status" value="1"/>
</dbReference>
<gene>
    <name evidence="16" type="ORF">VKT23_010141</name>
</gene>
<dbReference type="EC" id="3.2.1.21" evidence="4"/>
<dbReference type="InterPro" id="IPR036962">
    <property type="entry name" value="Glyco_hydro_3_N_sf"/>
</dbReference>
<dbReference type="Pfam" id="PF14310">
    <property type="entry name" value="Fn3-like"/>
    <property type="match status" value="1"/>
</dbReference>
<dbReference type="PANTHER" id="PTHR42715:SF12">
    <property type="entry name" value="BETA-GLUCOSIDASE G-RELATED"/>
    <property type="match status" value="1"/>
</dbReference>
<name>A0ABR1JC62_9AGAR</name>
<keyword evidence="7" id="KW-0378">Hydrolase</keyword>
<evidence type="ECO:0000256" key="12">
    <source>
        <dbReference type="ARBA" id="ARBA00041601"/>
    </source>
</evidence>
<feature type="domain" description="Fibronectin type III-like" evidence="15">
    <location>
        <begin position="707"/>
        <end position="776"/>
    </location>
</feature>
<dbReference type="InterPro" id="IPR050288">
    <property type="entry name" value="Cellulose_deg_GH3"/>
</dbReference>
<comment type="function">
    <text evidence="9">Beta-glucosidases are one of a number of cellulolytic enzymes involved in the degradation of cellulosic biomass. Catalyzes the last step releasing glucose from the inhibitory cellobiose.</text>
</comment>
<dbReference type="Pfam" id="PF01915">
    <property type="entry name" value="Glyco_hydro_3_C"/>
    <property type="match status" value="1"/>
</dbReference>
<comment type="subcellular location">
    <subcellularLocation>
        <location evidence="2">Secreted</location>
    </subcellularLocation>
</comment>
<evidence type="ECO:0000256" key="6">
    <source>
        <dbReference type="ARBA" id="ARBA00022729"/>
    </source>
</evidence>
<evidence type="ECO:0000256" key="14">
    <source>
        <dbReference type="SAM" id="SignalP"/>
    </source>
</evidence>
<reference evidence="16 17" key="1">
    <citation type="submission" date="2024-01" db="EMBL/GenBank/DDBJ databases">
        <title>A draft genome for the cacao thread blight pathogen Marasmiellus scandens.</title>
        <authorList>
            <person name="Baruah I.K."/>
            <person name="Leung J."/>
            <person name="Bukari Y."/>
            <person name="Amoako-Attah I."/>
            <person name="Meinhardt L.W."/>
            <person name="Bailey B.A."/>
            <person name="Cohen S.P."/>
        </authorList>
    </citation>
    <scope>NUCLEOTIDE SEQUENCE [LARGE SCALE GENOMIC DNA]</scope>
    <source>
        <strain evidence="16 17">GH-19</strain>
    </source>
</reference>
<dbReference type="InterPro" id="IPR017853">
    <property type="entry name" value="GH"/>
</dbReference>
<dbReference type="Gene3D" id="2.60.40.10">
    <property type="entry name" value="Immunoglobulins"/>
    <property type="match status" value="1"/>
</dbReference>